<dbReference type="PROSITE" id="PS50011">
    <property type="entry name" value="PROTEIN_KINASE_DOM"/>
    <property type="match status" value="1"/>
</dbReference>
<dbReference type="Pfam" id="PF03793">
    <property type="entry name" value="PASTA"/>
    <property type="match status" value="3"/>
</dbReference>
<evidence type="ECO:0000256" key="1">
    <source>
        <dbReference type="ARBA" id="ARBA00012513"/>
    </source>
</evidence>
<dbReference type="NCBIfam" id="NF033483">
    <property type="entry name" value="PknB_PASTA_kin"/>
    <property type="match status" value="1"/>
</dbReference>
<evidence type="ECO:0000256" key="6">
    <source>
        <dbReference type="ARBA" id="ARBA00022840"/>
    </source>
</evidence>
<dbReference type="InterPro" id="IPR017441">
    <property type="entry name" value="Protein_kinase_ATP_BS"/>
</dbReference>
<dbReference type="InterPro" id="IPR011009">
    <property type="entry name" value="Kinase-like_dom_sf"/>
</dbReference>
<keyword evidence="3" id="KW-0808">Transferase</keyword>
<evidence type="ECO:0000313" key="14">
    <source>
        <dbReference type="EMBL" id="MBC5731063.1"/>
    </source>
</evidence>
<evidence type="ECO:0000259" key="12">
    <source>
        <dbReference type="PROSITE" id="PS50011"/>
    </source>
</evidence>
<comment type="catalytic activity">
    <reaction evidence="7">
        <text>L-threonyl-[protein] + ATP = O-phospho-L-threonyl-[protein] + ADP + H(+)</text>
        <dbReference type="Rhea" id="RHEA:46608"/>
        <dbReference type="Rhea" id="RHEA-COMP:11060"/>
        <dbReference type="Rhea" id="RHEA-COMP:11605"/>
        <dbReference type="ChEBI" id="CHEBI:15378"/>
        <dbReference type="ChEBI" id="CHEBI:30013"/>
        <dbReference type="ChEBI" id="CHEBI:30616"/>
        <dbReference type="ChEBI" id="CHEBI:61977"/>
        <dbReference type="ChEBI" id="CHEBI:456216"/>
        <dbReference type="EC" id="2.7.11.1"/>
    </reaction>
</comment>
<keyword evidence="2" id="KW-0723">Serine/threonine-protein kinase</keyword>
<evidence type="ECO:0000256" key="9">
    <source>
        <dbReference type="PROSITE-ProRule" id="PRU10141"/>
    </source>
</evidence>
<feature type="domain" description="PASTA" evidence="13">
    <location>
        <begin position="402"/>
        <end position="474"/>
    </location>
</feature>
<dbReference type="SUPFAM" id="SSF54184">
    <property type="entry name" value="Penicillin-binding protein 2x (pbp-2x), c-terminal domain"/>
    <property type="match status" value="1"/>
</dbReference>
<keyword evidence="4 9" id="KW-0547">Nucleotide-binding</keyword>
<dbReference type="Gene3D" id="3.30.10.20">
    <property type="match status" value="3"/>
</dbReference>
<dbReference type="SMART" id="SM00740">
    <property type="entry name" value="PASTA"/>
    <property type="match status" value="3"/>
</dbReference>
<dbReference type="InterPro" id="IPR005543">
    <property type="entry name" value="PASTA_dom"/>
</dbReference>
<evidence type="ECO:0000256" key="5">
    <source>
        <dbReference type="ARBA" id="ARBA00022777"/>
    </source>
</evidence>
<feature type="domain" description="Protein kinase" evidence="12">
    <location>
        <begin position="13"/>
        <end position="274"/>
    </location>
</feature>
<dbReference type="PROSITE" id="PS00107">
    <property type="entry name" value="PROTEIN_KINASE_ATP"/>
    <property type="match status" value="1"/>
</dbReference>
<reference evidence="14 15" key="1">
    <citation type="submission" date="2020-08" db="EMBL/GenBank/DDBJ databases">
        <title>Genome public.</title>
        <authorList>
            <person name="Liu C."/>
            <person name="Sun Q."/>
        </authorList>
    </citation>
    <scope>NUCLEOTIDE SEQUENCE [LARGE SCALE GENOMIC DNA]</scope>
    <source>
        <strain evidence="14 15">New-38</strain>
    </source>
</reference>
<sequence length="707" mass="77735">MDQYIGKLLDNRYEILERIGTGGMAVVYKARCHRLNRLVAIKILKEELAQDAEFRRRFHDESQAVAMLSHPNIMAVYDVSKSGDVDYIVMELLEGITLKQYMQKKGGKLSWKESLHFIIQIMKALSHAHSRGIIHRDIKPHNIMVLRDGSIKVADFGIARLTSASQNTMTQEALGSVHYISPEQARGSHIDARSDIYSAGVVLYEMLTGRLPYEGDSPVAVAIQHINSIPLSPRELEPGIPEALEAITLKAMASDVNQRYISADAMLADLEEFRKNPNINFEFRPEDVRLTDEADEPTQIIGANTPSAMTGGRRLPHPDEAEDATQRIPRHRGPESGVRHSGDTAGSRPSSRPSSRRSEDYYEEEEEPASKWPIIAAVGAILIFLVGIGIFLVSIFGNAFPETQDITIPDVMGYTLEEAQELDAVKEGGFTIEEDGEAIESSYPEGTIAHQSPGANTTLRDTTENRVIKVQLSAGSEVPKMLDLVNQEQALAQQKLKNQFPDLNLTVEVETEPSEEVESGYVIRTDPEAESELREGQTITLYVSEGKPSKMITIPSLIGQTLNKAQEMLKEYNLVVKVSEKYDDVAEAGIVIDQSINPNVEVQEGATLTLTVSKGPEPKPTDTPTPPEVSDDPGGETQPSSHTITISLPQDGREYVMVRVMVGDSEAFGEEVATSQGSIQVPVTGTGSQEVVVYIDGQISSSEIIDF</sequence>
<feature type="region of interest" description="Disordered" evidence="10">
    <location>
        <begin position="611"/>
        <end position="645"/>
    </location>
</feature>
<evidence type="ECO:0000256" key="2">
    <source>
        <dbReference type="ARBA" id="ARBA00022527"/>
    </source>
</evidence>
<evidence type="ECO:0000256" key="10">
    <source>
        <dbReference type="SAM" id="MobiDB-lite"/>
    </source>
</evidence>
<keyword evidence="6 9" id="KW-0067">ATP-binding</keyword>
<feature type="domain" description="PASTA" evidence="13">
    <location>
        <begin position="547"/>
        <end position="614"/>
    </location>
</feature>
<keyword evidence="11" id="KW-0472">Membrane</keyword>
<organism evidence="14 15">
    <name type="scientific">Pseudoflavonifractor hominis</name>
    <dbReference type="NCBI Taxonomy" id="2763059"/>
    <lineage>
        <taxon>Bacteria</taxon>
        <taxon>Bacillati</taxon>
        <taxon>Bacillota</taxon>
        <taxon>Clostridia</taxon>
        <taxon>Eubacteriales</taxon>
        <taxon>Oscillospiraceae</taxon>
        <taxon>Pseudoflavonifractor</taxon>
    </lineage>
</organism>
<dbReference type="GO" id="GO:0016301">
    <property type="term" value="F:kinase activity"/>
    <property type="evidence" value="ECO:0007669"/>
    <property type="project" value="UniProtKB-KW"/>
</dbReference>
<protein>
    <recommendedName>
        <fullName evidence="1">non-specific serine/threonine protein kinase</fullName>
        <ecNumber evidence="1">2.7.11.1</ecNumber>
    </recommendedName>
</protein>
<proteinExistence type="predicted"/>
<comment type="caution">
    <text evidence="14">The sequence shown here is derived from an EMBL/GenBank/DDBJ whole genome shotgun (WGS) entry which is preliminary data.</text>
</comment>
<gene>
    <name evidence="14" type="primary">pknB</name>
    <name evidence="14" type="ORF">H8S34_09505</name>
</gene>
<dbReference type="PROSITE" id="PS00108">
    <property type="entry name" value="PROTEIN_KINASE_ST"/>
    <property type="match status" value="1"/>
</dbReference>
<dbReference type="SUPFAM" id="SSF56112">
    <property type="entry name" value="Protein kinase-like (PK-like)"/>
    <property type="match status" value="1"/>
</dbReference>
<evidence type="ECO:0000256" key="8">
    <source>
        <dbReference type="ARBA" id="ARBA00048679"/>
    </source>
</evidence>
<evidence type="ECO:0000259" key="13">
    <source>
        <dbReference type="PROSITE" id="PS51178"/>
    </source>
</evidence>
<dbReference type="EC" id="2.7.11.1" evidence="1"/>
<keyword evidence="15" id="KW-1185">Reference proteome</keyword>
<keyword evidence="11" id="KW-0812">Transmembrane</keyword>
<dbReference type="Gene3D" id="3.30.200.20">
    <property type="entry name" value="Phosphorylase Kinase, domain 1"/>
    <property type="match status" value="1"/>
</dbReference>
<dbReference type="CDD" id="cd14014">
    <property type="entry name" value="STKc_PknB_like"/>
    <property type="match status" value="1"/>
</dbReference>
<evidence type="ECO:0000313" key="15">
    <source>
        <dbReference type="Proteomes" id="UP000660021"/>
    </source>
</evidence>
<dbReference type="SMART" id="SM00220">
    <property type="entry name" value="S_TKc"/>
    <property type="match status" value="1"/>
</dbReference>
<keyword evidence="5 14" id="KW-0418">Kinase</keyword>
<comment type="catalytic activity">
    <reaction evidence="8">
        <text>L-seryl-[protein] + ATP = O-phospho-L-seryl-[protein] + ADP + H(+)</text>
        <dbReference type="Rhea" id="RHEA:17989"/>
        <dbReference type="Rhea" id="RHEA-COMP:9863"/>
        <dbReference type="Rhea" id="RHEA-COMP:11604"/>
        <dbReference type="ChEBI" id="CHEBI:15378"/>
        <dbReference type="ChEBI" id="CHEBI:29999"/>
        <dbReference type="ChEBI" id="CHEBI:30616"/>
        <dbReference type="ChEBI" id="CHEBI:83421"/>
        <dbReference type="ChEBI" id="CHEBI:456216"/>
        <dbReference type="EC" id="2.7.11.1"/>
    </reaction>
</comment>
<dbReference type="PROSITE" id="PS51178">
    <property type="entry name" value="PASTA"/>
    <property type="match status" value="3"/>
</dbReference>
<evidence type="ECO:0000256" key="4">
    <source>
        <dbReference type="ARBA" id="ARBA00022741"/>
    </source>
</evidence>
<evidence type="ECO:0000256" key="3">
    <source>
        <dbReference type="ARBA" id="ARBA00022679"/>
    </source>
</evidence>
<keyword evidence="11" id="KW-1133">Transmembrane helix</keyword>
<dbReference type="Pfam" id="PF00069">
    <property type="entry name" value="Pkinase"/>
    <property type="match status" value="1"/>
</dbReference>
<feature type="binding site" evidence="9">
    <location>
        <position position="42"/>
    </location>
    <ligand>
        <name>ATP</name>
        <dbReference type="ChEBI" id="CHEBI:30616"/>
    </ligand>
</feature>
<evidence type="ECO:0000256" key="7">
    <source>
        <dbReference type="ARBA" id="ARBA00047899"/>
    </source>
</evidence>
<dbReference type="PANTHER" id="PTHR43289:SF34">
    <property type="entry name" value="SERINE_THREONINE-PROTEIN KINASE YBDM-RELATED"/>
    <property type="match status" value="1"/>
</dbReference>
<evidence type="ECO:0000256" key="11">
    <source>
        <dbReference type="SAM" id="Phobius"/>
    </source>
</evidence>
<dbReference type="InterPro" id="IPR000719">
    <property type="entry name" value="Prot_kinase_dom"/>
</dbReference>
<dbReference type="InterPro" id="IPR008271">
    <property type="entry name" value="Ser/Thr_kinase_AS"/>
</dbReference>
<dbReference type="PANTHER" id="PTHR43289">
    <property type="entry name" value="MITOGEN-ACTIVATED PROTEIN KINASE KINASE KINASE 20-RELATED"/>
    <property type="match status" value="1"/>
</dbReference>
<feature type="compositionally biased region" description="Basic and acidic residues" evidence="10">
    <location>
        <begin position="332"/>
        <end position="342"/>
    </location>
</feature>
<dbReference type="CDD" id="cd06577">
    <property type="entry name" value="PASTA_pknB"/>
    <property type="match status" value="3"/>
</dbReference>
<dbReference type="Proteomes" id="UP000660021">
    <property type="component" value="Unassembled WGS sequence"/>
</dbReference>
<dbReference type="RefSeq" id="WP_101693112.1">
    <property type="nucleotide sequence ID" value="NZ_JACOPR010000005.1"/>
</dbReference>
<dbReference type="Gene3D" id="1.10.510.10">
    <property type="entry name" value="Transferase(Phosphotransferase) domain 1"/>
    <property type="match status" value="1"/>
</dbReference>
<feature type="region of interest" description="Disordered" evidence="10">
    <location>
        <begin position="286"/>
        <end position="369"/>
    </location>
</feature>
<name>A0ABR7HU62_9FIRM</name>
<dbReference type="EMBL" id="JACOPR010000005">
    <property type="protein sequence ID" value="MBC5731063.1"/>
    <property type="molecule type" value="Genomic_DNA"/>
</dbReference>
<accession>A0ABR7HU62</accession>
<feature type="domain" description="PASTA" evidence="13">
    <location>
        <begin position="475"/>
        <end position="545"/>
    </location>
</feature>
<feature type="transmembrane region" description="Helical" evidence="11">
    <location>
        <begin position="372"/>
        <end position="396"/>
    </location>
</feature>